<dbReference type="Proteomes" id="UP000287166">
    <property type="component" value="Unassembled WGS sequence"/>
</dbReference>
<dbReference type="RefSeq" id="XP_027611535.1">
    <property type="nucleotide sequence ID" value="XM_027755734.1"/>
</dbReference>
<organism evidence="1 2">
    <name type="scientific">Sparassis crispa</name>
    <dbReference type="NCBI Taxonomy" id="139825"/>
    <lineage>
        <taxon>Eukaryota</taxon>
        <taxon>Fungi</taxon>
        <taxon>Dikarya</taxon>
        <taxon>Basidiomycota</taxon>
        <taxon>Agaricomycotina</taxon>
        <taxon>Agaricomycetes</taxon>
        <taxon>Polyporales</taxon>
        <taxon>Sparassidaceae</taxon>
        <taxon>Sparassis</taxon>
    </lineage>
</organism>
<dbReference type="STRING" id="139825.A0A401GEL1"/>
<dbReference type="AlphaFoldDB" id="A0A401GEL1"/>
<evidence type="ECO:0000313" key="1">
    <source>
        <dbReference type="EMBL" id="GBE80622.1"/>
    </source>
</evidence>
<dbReference type="PANTHER" id="PTHR33050">
    <property type="entry name" value="REVERSE TRANSCRIPTASE DOMAIN-CONTAINING PROTEIN"/>
    <property type="match status" value="1"/>
</dbReference>
<dbReference type="SUPFAM" id="SSF56672">
    <property type="entry name" value="DNA/RNA polymerases"/>
    <property type="match status" value="1"/>
</dbReference>
<gene>
    <name evidence="1" type="ORF">SCP_0303370</name>
</gene>
<dbReference type="GeneID" id="38777539"/>
<sequence>MPLRLSGVSERERIITPYDADAFESVLHALGLFQCYPFLPRKLRYGFPIGDFAPLLRTFAPPNHSSSAEHIDFIHQYISEQVSLGRMTGPYSQAQVEHILGSYFVSSPLAVVPKAGSKKFRLVQNCSYQDEFGVSVNSQINSDDFPTKWGTAAKVAEIIVNAPAGAQAACLDIDSTFRNLPIKPAHKPFLVIQCDPGDFYIDHVLPFGISSGTGVQGEPMDAIIDILEAHNTRRLMDLSRDHLSEDSCVADILGVLTAKLYSIVWKSMGDEHTASVFT</sequence>
<dbReference type="InterPro" id="IPR043502">
    <property type="entry name" value="DNA/RNA_pol_sf"/>
</dbReference>
<dbReference type="EMBL" id="BFAD01000003">
    <property type="protein sequence ID" value="GBE80622.1"/>
    <property type="molecule type" value="Genomic_DNA"/>
</dbReference>
<evidence type="ECO:0008006" key="3">
    <source>
        <dbReference type="Google" id="ProtNLM"/>
    </source>
</evidence>
<accession>A0A401GEL1</accession>
<dbReference type="PANTHER" id="PTHR33050:SF7">
    <property type="entry name" value="RIBONUCLEASE H"/>
    <property type="match status" value="1"/>
</dbReference>
<reference evidence="1 2" key="1">
    <citation type="journal article" date="2018" name="Sci. Rep.">
        <title>Genome sequence of the cauliflower mushroom Sparassis crispa (Hanabiratake) and its association with beneficial usage.</title>
        <authorList>
            <person name="Kiyama R."/>
            <person name="Furutani Y."/>
            <person name="Kawaguchi K."/>
            <person name="Nakanishi T."/>
        </authorList>
    </citation>
    <scope>NUCLEOTIDE SEQUENCE [LARGE SCALE GENOMIC DNA]</scope>
</reference>
<dbReference type="InterPro" id="IPR052055">
    <property type="entry name" value="Hepadnavirus_pol/RT"/>
</dbReference>
<dbReference type="InParanoid" id="A0A401GEL1"/>
<proteinExistence type="predicted"/>
<protein>
    <recommendedName>
        <fullName evidence="3">Reverse transcriptase domain-containing protein</fullName>
    </recommendedName>
</protein>
<name>A0A401GEL1_9APHY</name>
<dbReference type="OrthoDB" id="3248529at2759"/>
<evidence type="ECO:0000313" key="2">
    <source>
        <dbReference type="Proteomes" id="UP000287166"/>
    </source>
</evidence>
<keyword evidence="2" id="KW-1185">Reference proteome</keyword>
<comment type="caution">
    <text evidence="1">The sequence shown here is derived from an EMBL/GenBank/DDBJ whole genome shotgun (WGS) entry which is preliminary data.</text>
</comment>